<dbReference type="InterPro" id="IPR011663">
    <property type="entry name" value="UTRA"/>
</dbReference>
<evidence type="ECO:0000256" key="4">
    <source>
        <dbReference type="ARBA" id="ARBA00023163"/>
    </source>
</evidence>
<dbReference type="GO" id="GO:0003700">
    <property type="term" value="F:DNA-binding transcription factor activity"/>
    <property type="evidence" value="ECO:0007669"/>
    <property type="project" value="InterPro"/>
</dbReference>
<dbReference type="Pfam" id="PF07702">
    <property type="entry name" value="UTRA"/>
    <property type="match status" value="1"/>
</dbReference>
<organism evidence="6 7">
    <name type="scientific">Tractidigestivibacter scatoligenes</name>
    <name type="common">Olsenella scatoligenes</name>
    <dbReference type="NCBI Taxonomy" id="1299998"/>
    <lineage>
        <taxon>Bacteria</taxon>
        <taxon>Bacillati</taxon>
        <taxon>Actinomycetota</taxon>
        <taxon>Coriobacteriia</taxon>
        <taxon>Coriobacteriales</taxon>
        <taxon>Atopobiaceae</taxon>
        <taxon>Tractidigestivibacter</taxon>
    </lineage>
</organism>
<dbReference type="STRING" id="1299998.AUL39_00985"/>
<dbReference type="PRINTS" id="PR00035">
    <property type="entry name" value="HTHGNTR"/>
</dbReference>
<dbReference type="Pfam" id="PF00392">
    <property type="entry name" value="GntR"/>
    <property type="match status" value="1"/>
</dbReference>
<dbReference type="InterPro" id="IPR000524">
    <property type="entry name" value="Tscrpt_reg_HTH_GntR"/>
</dbReference>
<dbReference type="SUPFAM" id="SSF46785">
    <property type="entry name" value="Winged helix' DNA-binding domain"/>
    <property type="match status" value="1"/>
</dbReference>
<feature type="domain" description="HTH gntR-type" evidence="5">
    <location>
        <begin position="1"/>
        <end position="69"/>
    </location>
</feature>
<keyword evidence="4" id="KW-0804">Transcription</keyword>
<dbReference type="FunFam" id="3.40.1410.10:FF:000008">
    <property type="entry name" value="Transcriptional regulator, GntR family"/>
    <property type="match status" value="1"/>
</dbReference>
<dbReference type="InterPro" id="IPR036390">
    <property type="entry name" value="WH_DNA-bd_sf"/>
</dbReference>
<comment type="caution">
    <text evidence="6">The sequence shown here is derived from an EMBL/GenBank/DDBJ whole genome shotgun (WGS) entry which is preliminary data.</text>
</comment>
<evidence type="ECO:0000256" key="3">
    <source>
        <dbReference type="ARBA" id="ARBA00023125"/>
    </source>
</evidence>
<dbReference type="GO" id="GO:0045892">
    <property type="term" value="P:negative regulation of DNA-templated transcription"/>
    <property type="evidence" value="ECO:0007669"/>
    <property type="project" value="TreeGrafter"/>
</dbReference>
<evidence type="ECO:0000256" key="2">
    <source>
        <dbReference type="ARBA" id="ARBA00023015"/>
    </source>
</evidence>
<dbReference type="SMART" id="SM00866">
    <property type="entry name" value="UTRA"/>
    <property type="match status" value="1"/>
</dbReference>
<keyword evidence="2" id="KW-0805">Transcription regulation</keyword>
<dbReference type="AlphaFoldDB" id="A0A100YXL5"/>
<dbReference type="EMBL" id="LOJF01000001">
    <property type="protein sequence ID" value="KUH59570.1"/>
    <property type="molecule type" value="Genomic_DNA"/>
</dbReference>
<dbReference type="SUPFAM" id="SSF64288">
    <property type="entry name" value="Chorismate lyase-like"/>
    <property type="match status" value="1"/>
</dbReference>
<keyword evidence="1" id="KW-0678">Repressor</keyword>
<dbReference type="OrthoDB" id="8584262at2"/>
<dbReference type="Gene3D" id="3.40.1410.10">
    <property type="entry name" value="Chorismate lyase-like"/>
    <property type="match status" value="1"/>
</dbReference>
<dbReference type="InterPro" id="IPR028978">
    <property type="entry name" value="Chorismate_lyase_/UTRA_dom_sf"/>
</dbReference>
<sequence>MLKYQIVIDDLRLAIKNGTYPAYSQLPSVNKLCEQYNVSKITINKALGELEAQGLISRRRGSGSFVKKVETSTTAADANDTSGQMTGFLAEHQARGESVQTVVYDFSVVRPPHHVAEELDVDDDSFTYHVCRVRCANEKPRVIEYIYMPIDVVTDLKLKNVQNSIYAFIEKDLGLKIASAHRIIRAVMPSAEERKRLNVPEGEPLLEVEQVGYLDDGRPFEYSVSRHVSDYEFHSISTK</sequence>
<dbReference type="InterPro" id="IPR050679">
    <property type="entry name" value="Bact_HTH_transcr_reg"/>
</dbReference>
<dbReference type="RefSeq" id="WP_059054009.1">
    <property type="nucleotide sequence ID" value="NZ_LOJF01000001.1"/>
</dbReference>
<reference evidence="6 7" key="1">
    <citation type="submission" date="2015-12" db="EMBL/GenBank/DDBJ databases">
        <title>Draft Genome Sequence of Olsenella scatoligenes SK9K4T; a Producer of 3-Methylindole- (skatole) and 4-Methylphenol- (p-cresol) Isolated from Pig Feces.</title>
        <authorList>
            <person name="Li X."/>
            <person name="Borg B."/>
            <person name="Canibe N."/>
        </authorList>
    </citation>
    <scope>NUCLEOTIDE SEQUENCE [LARGE SCALE GENOMIC DNA]</scope>
    <source>
        <strain evidence="6 7">SK9K4</strain>
    </source>
</reference>
<gene>
    <name evidence="6" type="ORF">AUL39_00985</name>
</gene>
<name>A0A100YXL5_TRASO</name>
<dbReference type="Proteomes" id="UP000054078">
    <property type="component" value="Unassembled WGS sequence"/>
</dbReference>
<accession>A0A100YXL5</accession>
<dbReference type="PANTHER" id="PTHR44846:SF5">
    <property type="entry name" value="HTH-TYPE TRANSCRIPTIONAL REGULATOR GMUR"/>
    <property type="match status" value="1"/>
</dbReference>
<protein>
    <submittedName>
        <fullName evidence="6">GntR family transcriptional regulator</fullName>
    </submittedName>
</protein>
<proteinExistence type="predicted"/>
<evidence type="ECO:0000259" key="5">
    <source>
        <dbReference type="PROSITE" id="PS50949"/>
    </source>
</evidence>
<dbReference type="PROSITE" id="PS50949">
    <property type="entry name" value="HTH_GNTR"/>
    <property type="match status" value="1"/>
</dbReference>
<evidence type="ECO:0000256" key="1">
    <source>
        <dbReference type="ARBA" id="ARBA00022491"/>
    </source>
</evidence>
<dbReference type="SMART" id="SM00345">
    <property type="entry name" value="HTH_GNTR"/>
    <property type="match status" value="1"/>
</dbReference>
<dbReference type="CDD" id="cd07377">
    <property type="entry name" value="WHTH_GntR"/>
    <property type="match status" value="1"/>
</dbReference>
<keyword evidence="3" id="KW-0238">DNA-binding</keyword>
<dbReference type="InterPro" id="IPR036388">
    <property type="entry name" value="WH-like_DNA-bd_sf"/>
</dbReference>
<evidence type="ECO:0000313" key="6">
    <source>
        <dbReference type="EMBL" id="KUH59570.1"/>
    </source>
</evidence>
<dbReference type="GO" id="GO:0003677">
    <property type="term" value="F:DNA binding"/>
    <property type="evidence" value="ECO:0007669"/>
    <property type="project" value="UniProtKB-KW"/>
</dbReference>
<dbReference type="Gene3D" id="1.10.10.10">
    <property type="entry name" value="Winged helix-like DNA-binding domain superfamily/Winged helix DNA-binding domain"/>
    <property type="match status" value="1"/>
</dbReference>
<dbReference type="PANTHER" id="PTHR44846">
    <property type="entry name" value="MANNOSYL-D-GLYCERATE TRANSPORT/METABOLISM SYSTEM REPRESSOR MNGR-RELATED"/>
    <property type="match status" value="1"/>
</dbReference>
<evidence type="ECO:0000313" key="7">
    <source>
        <dbReference type="Proteomes" id="UP000054078"/>
    </source>
</evidence>
<keyword evidence="7" id="KW-1185">Reference proteome</keyword>